<dbReference type="EMBL" id="FRAB01000003">
    <property type="protein sequence ID" value="SHJ55540.1"/>
    <property type="molecule type" value="Genomic_DNA"/>
</dbReference>
<dbReference type="InterPro" id="IPR010982">
    <property type="entry name" value="Lambda_DNA-bd_dom_sf"/>
</dbReference>
<dbReference type="AlphaFoldDB" id="A0A1M6K9H0"/>
<feature type="region of interest" description="Disordered" evidence="1">
    <location>
        <begin position="89"/>
        <end position="128"/>
    </location>
</feature>
<protein>
    <submittedName>
        <fullName evidence="3">Helix-turn-helix domain-containing protein</fullName>
    </submittedName>
</protein>
<dbReference type="STRING" id="169427.SAMN05192548_1003123"/>
<dbReference type="KEGG" id="pts:CUJ90_27530"/>
<dbReference type="GeneID" id="301982944"/>
<dbReference type="CDD" id="cd00093">
    <property type="entry name" value="HTH_XRE"/>
    <property type="match status" value="1"/>
</dbReference>
<dbReference type="Proteomes" id="UP000184395">
    <property type="component" value="Unassembled WGS sequence"/>
</dbReference>
<sequence>MPRTFPRPFPSVERQIHSLGERLKLARLRRELPTALFAERLGISRDTLNRLEKGDPNIALGTYMRALRVLGLDKDMDAVARDDELGRKLQDLKLPGQRKPRPKAPGAVQIKAERPATPKTSKKSDGQQ</sequence>
<dbReference type="SMART" id="SM00530">
    <property type="entry name" value="HTH_XRE"/>
    <property type="match status" value="1"/>
</dbReference>
<feature type="compositionally biased region" description="Basic and acidic residues" evidence="1">
    <location>
        <begin position="111"/>
        <end position="128"/>
    </location>
</feature>
<dbReference type="PROSITE" id="PS50943">
    <property type="entry name" value="HTH_CROC1"/>
    <property type="match status" value="1"/>
</dbReference>
<reference evidence="3 4" key="1">
    <citation type="submission" date="2016-11" db="EMBL/GenBank/DDBJ databases">
        <authorList>
            <person name="Jaros S."/>
            <person name="Januszkiewicz K."/>
            <person name="Wedrychowicz H."/>
        </authorList>
    </citation>
    <scope>NUCLEOTIDE SEQUENCE [LARGE SCALE GENOMIC DNA]</scope>
    <source>
        <strain evidence="3 4">LMG 20594</strain>
    </source>
</reference>
<dbReference type="GO" id="GO:0003677">
    <property type="term" value="F:DNA binding"/>
    <property type="evidence" value="ECO:0007669"/>
    <property type="project" value="InterPro"/>
</dbReference>
<organism evidence="3 4">
    <name type="scientific">Paraburkholderia terricola</name>
    <dbReference type="NCBI Taxonomy" id="169427"/>
    <lineage>
        <taxon>Bacteria</taxon>
        <taxon>Pseudomonadati</taxon>
        <taxon>Pseudomonadota</taxon>
        <taxon>Betaproteobacteria</taxon>
        <taxon>Burkholderiales</taxon>
        <taxon>Burkholderiaceae</taxon>
        <taxon>Paraburkholderia</taxon>
    </lineage>
</organism>
<dbReference type="OrthoDB" id="5422231at2"/>
<dbReference type="Gene3D" id="1.10.260.40">
    <property type="entry name" value="lambda repressor-like DNA-binding domains"/>
    <property type="match status" value="1"/>
</dbReference>
<dbReference type="SUPFAM" id="SSF47413">
    <property type="entry name" value="lambda repressor-like DNA-binding domains"/>
    <property type="match status" value="1"/>
</dbReference>
<gene>
    <name evidence="3" type="ORF">SAMN05192548_1003123</name>
</gene>
<accession>A0A1M6K9H0</accession>
<feature type="domain" description="HTH cro/C1-type" evidence="2">
    <location>
        <begin position="23"/>
        <end position="79"/>
    </location>
</feature>
<dbReference type="RefSeq" id="WP_073427350.1">
    <property type="nucleotide sequence ID" value="NZ_CADFGY010000001.1"/>
</dbReference>
<evidence type="ECO:0000256" key="1">
    <source>
        <dbReference type="SAM" id="MobiDB-lite"/>
    </source>
</evidence>
<evidence type="ECO:0000259" key="2">
    <source>
        <dbReference type="PROSITE" id="PS50943"/>
    </source>
</evidence>
<evidence type="ECO:0000313" key="3">
    <source>
        <dbReference type="EMBL" id="SHJ55540.1"/>
    </source>
</evidence>
<dbReference type="InterPro" id="IPR001387">
    <property type="entry name" value="Cro/C1-type_HTH"/>
</dbReference>
<name>A0A1M6K9H0_9BURK</name>
<proteinExistence type="predicted"/>
<dbReference type="Pfam" id="PF13560">
    <property type="entry name" value="HTH_31"/>
    <property type="match status" value="1"/>
</dbReference>
<evidence type="ECO:0000313" key="4">
    <source>
        <dbReference type="Proteomes" id="UP000184395"/>
    </source>
</evidence>